<sequence>MVQATAPMDELEHVRRLFSNPLVLERRRVLSLSLSFDALSGGSAMCSSAVGGDVFARFDLSNLPPCATFPEDTGTTPEDSAVREHRNFSLGYDGNCREIIGRIFAGTLEATVSGSSDAFGEHESGGATTDTRHIFDGLQNADVQHSLPRGLREIYTAFKHKVVHVLDKRKRNTRDYNKKARELVSVASVSRALHVACCAKSCISIFRLEEVLEEKRKFWAMKQPQQARFLLNEIKKVSCFNANRTLEKLRLAFANRFVCSLAWGCLYGLCKTRVAAIRNKVCHGVHTYVHGNAGNRCPSARYMAVYAWMKVYFAMNTESMPHSDRFDLIDCLTKAEVYEFFMANYRRLHP</sequence>
<dbReference type="EMBL" id="BFEA01000506">
    <property type="protein sequence ID" value="GBG85146.1"/>
    <property type="molecule type" value="Genomic_DNA"/>
</dbReference>
<evidence type="ECO:0000313" key="2">
    <source>
        <dbReference type="Proteomes" id="UP000265515"/>
    </source>
</evidence>
<protein>
    <submittedName>
        <fullName evidence="1">Uncharacterized protein</fullName>
    </submittedName>
</protein>
<dbReference type="Proteomes" id="UP000265515">
    <property type="component" value="Unassembled WGS sequence"/>
</dbReference>
<keyword evidence="2" id="KW-1185">Reference proteome</keyword>
<reference evidence="1 2" key="1">
    <citation type="journal article" date="2018" name="Cell">
        <title>The Chara Genome: Secondary Complexity and Implications for Plant Terrestrialization.</title>
        <authorList>
            <person name="Nishiyama T."/>
            <person name="Sakayama H."/>
            <person name="Vries J.D."/>
            <person name="Buschmann H."/>
            <person name="Saint-Marcoux D."/>
            <person name="Ullrich K.K."/>
            <person name="Haas F.B."/>
            <person name="Vanderstraeten L."/>
            <person name="Becker D."/>
            <person name="Lang D."/>
            <person name="Vosolsobe S."/>
            <person name="Rombauts S."/>
            <person name="Wilhelmsson P.K.I."/>
            <person name="Janitza P."/>
            <person name="Kern R."/>
            <person name="Heyl A."/>
            <person name="Rumpler F."/>
            <person name="Villalobos L.I.A.C."/>
            <person name="Clay J.M."/>
            <person name="Skokan R."/>
            <person name="Toyoda A."/>
            <person name="Suzuki Y."/>
            <person name="Kagoshima H."/>
            <person name="Schijlen E."/>
            <person name="Tajeshwar N."/>
            <person name="Catarino B."/>
            <person name="Hetherington A.J."/>
            <person name="Saltykova A."/>
            <person name="Bonnot C."/>
            <person name="Breuninger H."/>
            <person name="Symeonidi A."/>
            <person name="Radhakrishnan G.V."/>
            <person name="Van Nieuwerburgh F."/>
            <person name="Deforce D."/>
            <person name="Chang C."/>
            <person name="Karol K.G."/>
            <person name="Hedrich R."/>
            <person name="Ulvskov P."/>
            <person name="Glockner G."/>
            <person name="Delwiche C.F."/>
            <person name="Petrasek J."/>
            <person name="Van de Peer Y."/>
            <person name="Friml J."/>
            <person name="Beilby M."/>
            <person name="Dolan L."/>
            <person name="Kohara Y."/>
            <person name="Sugano S."/>
            <person name="Fujiyama A."/>
            <person name="Delaux P.-M."/>
            <person name="Quint M."/>
            <person name="TheiBen G."/>
            <person name="Hagemann M."/>
            <person name="Harholt J."/>
            <person name="Dunand C."/>
            <person name="Zachgo S."/>
            <person name="Langdale J."/>
            <person name="Maumus F."/>
            <person name="Straeten D.V.D."/>
            <person name="Gould S.B."/>
            <person name="Rensing S.A."/>
        </authorList>
    </citation>
    <scope>NUCLEOTIDE SEQUENCE [LARGE SCALE GENOMIC DNA]</scope>
    <source>
        <strain evidence="1 2">S276</strain>
    </source>
</reference>
<name>A0A388LS37_CHABU</name>
<comment type="caution">
    <text evidence="1">The sequence shown here is derived from an EMBL/GenBank/DDBJ whole genome shotgun (WGS) entry which is preliminary data.</text>
</comment>
<dbReference type="AlphaFoldDB" id="A0A388LS37"/>
<organism evidence="1 2">
    <name type="scientific">Chara braunii</name>
    <name type="common">Braun's stonewort</name>
    <dbReference type="NCBI Taxonomy" id="69332"/>
    <lineage>
        <taxon>Eukaryota</taxon>
        <taxon>Viridiplantae</taxon>
        <taxon>Streptophyta</taxon>
        <taxon>Charophyceae</taxon>
        <taxon>Charales</taxon>
        <taxon>Characeae</taxon>
        <taxon>Chara</taxon>
    </lineage>
</organism>
<accession>A0A388LS37</accession>
<dbReference type="PANTHER" id="PTHR33153">
    <property type="entry name" value="MYND-TYPE DOMAIN-CONTAINING PROTEIN"/>
    <property type="match status" value="1"/>
</dbReference>
<evidence type="ECO:0000313" key="1">
    <source>
        <dbReference type="EMBL" id="GBG85146.1"/>
    </source>
</evidence>
<dbReference type="Gramene" id="GBG85146">
    <property type="protein sequence ID" value="GBG85146"/>
    <property type="gene ID" value="CBR_g39712"/>
</dbReference>
<dbReference type="PANTHER" id="PTHR33153:SF3">
    <property type="entry name" value="TRAFFICKING PROTEIN PARTICLE COMPLEX SUBUNIT 11 DOMAIN-CONTAINING PROTEIN"/>
    <property type="match status" value="1"/>
</dbReference>
<proteinExistence type="predicted"/>
<gene>
    <name evidence="1" type="ORF">CBR_g39712</name>
</gene>